<organism evidence="1 2">
    <name type="scientific">Companilactobacillus allii</name>
    <dbReference type="NCBI Taxonomy" id="1847728"/>
    <lineage>
        <taxon>Bacteria</taxon>
        <taxon>Bacillati</taxon>
        <taxon>Bacillota</taxon>
        <taxon>Bacilli</taxon>
        <taxon>Lactobacillales</taxon>
        <taxon>Lactobacillaceae</taxon>
        <taxon>Companilactobacillus</taxon>
    </lineage>
</organism>
<dbReference type="GO" id="GO:0003677">
    <property type="term" value="F:DNA binding"/>
    <property type="evidence" value="ECO:0007669"/>
    <property type="project" value="InterPro"/>
</dbReference>
<gene>
    <name evidence="1" type="ORF">BTM29_10135</name>
</gene>
<dbReference type="CDD" id="cd00093">
    <property type="entry name" value="HTH_XRE"/>
    <property type="match status" value="1"/>
</dbReference>
<dbReference type="KEGG" id="lalw:BTM29_10135"/>
<reference evidence="2" key="1">
    <citation type="submission" date="2016-12" db="EMBL/GenBank/DDBJ databases">
        <authorList>
            <person name="Jung M.Y."/>
            <person name="Lee S.H."/>
        </authorList>
    </citation>
    <scope>NUCLEOTIDE SEQUENCE [LARGE SCALE GENOMIC DNA]</scope>
    <source>
        <strain evidence="2">WiKim39</strain>
    </source>
</reference>
<evidence type="ECO:0000313" key="2">
    <source>
        <dbReference type="Proteomes" id="UP000187499"/>
    </source>
</evidence>
<dbReference type="RefSeq" id="WP_076617063.1">
    <property type="nucleotide sequence ID" value="NZ_CP019323.1"/>
</dbReference>
<protein>
    <submittedName>
        <fullName evidence="1">Uncharacterized protein</fullName>
    </submittedName>
</protein>
<dbReference type="STRING" id="1847728.BTM29_10135"/>
<dbReference type="EMBL" id="CP019323">
    <property type="protein sequence ID" value="APX72888.1"/>
    <property type="molecule type" value="Genomic_DNA"/>
</dbReference>
<evidence type="ECO:0000313" key="1">
    <source>
        <dbReference type="EMBL" id="APX72888.1"/>
    </source>
</evidence>
<dbReference type="InterPro" id="IPR010982">
    <property type="entry name" value="Lambda_DNA-bd_dom_sf"/>
</dbReference>
<dbReference type="AlphaFoldDB" id="A0A1P8Q4W3"/>
<dbReference type="Gene3D" id="1.10.260.40">
    <property type="entry name" value="lambda repressor-like DNA-binding domains"/>
    <property type="match status" value="1"/>
</dbReference>
<dbReference type="Proteomes" id="UP000187499">
    <property type="component" value="Chromosome"/>
</dbReference>
<sequence length="164" mass="19283">MNQQEIKNELEDLLTRECFSHKDLAQEIHVRESTISNWMNDVKRSIPADKLLLISKNFSDLKFKRAVGDYLTEMPVIFSENKIYQCDSAALYLASEKEEMERESLDKATVIYFAKRPELVTEDDRRKIVSWTKEFTEEISSENSLLNSVIEKFQINPLELEIER</sequence>
<name>A0A1P8Q4W3_9LACO</name>
<proteinExistence type="predicted"/>
<keyword evidence="2" id="KW-1185">Reference proteome</keyword>
<dbReference type="InterPro" id="IPR001387">
    <property type="entry name" value="Cro/C1-type_HTH"/>
</dbReference>
<accession>A0A1P8Q4W3</accession>